<organism evidence="1 2">
    <name type="scientific">Agrobacterium genomosp. 13 str. CFBP 6927</name>
    <dbReference type="NCBI Taxonomy" id="1183428"/>
    <lineage>
        <taxon>Bacteria</taxon>
        <taxon>Pseudomonadati</taxon>
        <taxon>Pseudomonadota</taxon>
        <taxon>Alphaproteobacteria</taxon>
        <taxon>Hyphomicrobiales</taxon>
        <taxon>Rhizobiaceae</taxon>
        <taxon>Rhizobium/Agrobacterium group</taxon>
        <taxon>Agrobacterium</taxon>
        <taxon>Agrobacterium tumefaciens complex</taxon>
    </lineage>
</organism>
<gene>
    <name evidence="1" type="ORF">AGR13a_Lc30057</name>
</gene>
<name>A0ABM9VL52_9HYPH</name>
<keyword evidence="2" id="KW-1185">Reference proteome</keyword>
<evidence type="ECO:0000313" key="2">
    <source>
        <dbReference type="Proteomes" id="UP000191812"/>
    </source>
</evidence>
<accession>A0ABM9VL52</accession>
<comment type="caution">
    <text evidence="1">The sequence shown here is derived from an EMBL/GenBank/DDBJ whole genome shotgun (WGS) entry which is preliminary data.</text>
</comment>
<reference evidence="1 2" key="1">
    <citation type="submission" date="2016-01" db="EMBL/GenBank/DDBJ databases">
        <authorList>
            <person name="Regsiter A."/>
            <person name="william w."/>
        </authorList>
    </citation>
    <scope>NUCLEOTIDE SEQUENCE [LARGE SCALE GENOMIC DNA]</scope>
    <source>
        <strain evidence="1 2">CFBP 6927</strain>
    </source>
</reference>
<sequence length="60" mass="6880">MKDAIKRSTFNRVSTSFHANLRKITDKLKPAENELSKSDSFTLSKRAFLTADHCLRARLL</sequence>
<evidence type="ECO:0000313" key="1">
    <source>
        <dbReference type="EMBL" id="CUX57864.1"/>
    </source>
</evidence>
<dbReference type="Proteomes" id="UP000191812">
    <property type="component" value="Unassembled WGS sequence"/>
</dbReference>
<proteinExistence type="predicted"/>
<dbReference type="EMBL" id="FBWH01000042">
    <property type="protein sequence ID" value="CUX57864.1"/>
    <property type="molecule type" value="Genomic_DNA"/>
</dbReference>
<protein>
    <submittedName>
        <fullName evidence="1">Uncharacterized protein</fullName>
    </submittedName>
</protein>